<feature type="signal peptide" evidence="1">
    <location>
        <begin position="1"/>
        <end position="18"/>
    </location>
</feature>
<dbReference type="KEGG" id="mher:K3U94_09275"/>
<reference evidence="2" key="1">
    <citation type="submission" date="2021-08" db="EMBL/GenBank/DDBJ databases">
        <title>Whole genome sequencing of non-tuberculosis mycobacteria type-strains.</title>
        <authorList>
            <person name="Igarashi Y."/>
            <person name="Osugi A."/>
            <person name="Mitarai S."/>
        </authorList>
    </citation>
    <scope>NUCLEOTIDE SEQUENCE</scope>
    <source>
        <strain evidence="2">JCM 30995</strain>
    </source>
</reference>
<evidence type="ECO:0008006" key="4">
    <source>
        <dbReference type="Google" id="ProtNLM"/>
    </source>
</evidence>
<evidence type="ECO:0000256" key="1">
    <source>
        <dbReference type="SAM" id="SignalP"/>
    </source>
</evidence>
<evidence type="ECO:0000313" key="3">
    <source>
        <dbReference type="Proteomes" id="UP000825008"/>
    </source>
</evidence>
<feature type="chain" id="PRO_5040906816" description="DUF732 domain-containing protein" evidence="1">
    <location>
        <begin position="19"/>
        <end position="85"/>
    </location>
</feature>
<gene>
    <name evidence="2" type="ORF">K3U94_09275</name>
</gene>
<sequence>MTTVLAAAVLLGAPTAMADARQDFLDQYHAAGAHQLVPDDQLLYYATKYCHDKADGNGPWWHTNPFNMGYSPTTAAEIADRTLCP</sequence>
<keyword evidence="1" id="KW-0732">Signal</keyword>
<evidence type="ECO:0000313" key="2">
    <source>
        <dbReference type="EMBL" id="QZA09397.1"/>
    </source>
</evidence>
<dbReference type="RefSeq" id="WP_220696303.1">
    <property type="nucleotide sequence ID" value="NZ_CP080997.1"/>
</dbReference>
<dbReference type="Proteomes" id="UP000825008">
    <property type="component" value="Chromosome"/>
</dbReference>
<accession>A0A9X7ZI91</accession>
<protein>
    <recommendedName>
        <fullName evidence="4">DUF732 domain-containing protein</fullName>
    </recommendedName>
</protein>
<dbReference type="AlphaFoldDB" id="A0A9X7ZI91"/>
<organism evidence="2 3">
    <name type="scientific">Mycolicibacter heraklionensis</name>
    <dbReference type="NCBI Taxonomy" id="512402"/>
    <lineage>
        <taxon>Bacteria</taxon>
        <taxon>Bacillati</taxon>
        <taxon>Actinomycetota</taxon>
        <taxon>Actinomycetes</taxon>
        <taxon>Mycobacteriales</taxon>
        <taxon>Mycobacteriaceae</taxon>
        <taxon>Mycolicibacter</taxon>
    </lineage>
</organism>
<proteinExistence type="predicted"/>
<name>A0A9X7ZI91_9MYCO</name>
<dbReference type="EMBL" id="CP080997">
    <property type="protein sequence ID" value="QZA09397.1"/>
    <property type="molecule type" value="Genomic_DNA"/>
</dbReference>